<dbReference type="KEGG" id="has:Halsa_0466"/>
<name>E4RPQ5_HALHG</name>
<dbReference type="AlphaFoldDB" id="E4RPQ5"/>
<feature type="transmembrane region" description="Helical" evidence="1">
    <location>
        <begin position="21"/>
        <end position="39"/>
    </location>
</feature>
<accession>E4RPQ5</accession>
<keyword evidence="3" id="KW-1185">Reference proteome</keyword>
<sequence>MAKEKSLKEKLEKKMLTKSDIPIIVLLTVLFSFFVIWRLRVYSPDLSLNLFSELIGVAFTLFIIDTLLVRSKNKLWKLVHKDIDYLISRNVNRLRDGIATRVFKFEPDLDSQVSFNEKIEALSKERADFLAEMDELDKDELIIKIKENDFFNQENYDYFDEKAEDFWEILNMKYSEYLAPELVSELIELHTGLKDLCSAIRQHAKSDILKENKDYYRSLGVESAAQSLVVIIENLNQLKAAGYSENAKVS</sequence>
<dbReference type="OrthoDB" id="7059912at2"/>
<dbReference type="eggNOG" id="ENOG5030T7C">
    <property type="taxonomic scope" value="Bacteria"/>
</dbReference>
<dbReference type="Proteomes" id="UP000007434">
    <property type="component" value="Chromosome"/>
</dbReference>
<gene>
    <name evidence="2" type="ordered locus">Halsa_0466</name>
</gene>
<evidence type="ECO:0000313" key="3">
    <source>
        <dbReference type="Proteomes" id="UP000007434"/>
    </source>
</evidence>
<proteinExistence type="predicted"/>
<evidence type="ECO:0000313" key="2">
    <source>
        <dbReference type="EMBL" id="ADQ13939.1"/>
    </source>
</evidence>
<dbReference type="STRING" id="656519.Halsa_0466"/>
<reference evidence="2 3" key="2">
    <citation type="journal article" date="2011" name="J. Bacteriol.">
        <title>Complete Genome Sequence of the Haloalkaliphilic, Hydrogen Producing Halanaerobium hydrogenoformans.</title>
        <authorList>
            <person name="Brown S.D."/>
            <person name="Begemann M.B."/>
            <person name="Mormile M.R."/>
            <person name="Wall J.D."/>
            <person name="Han C.S."/>
            <person name="Goodwin L.A."/>
            <person name="Pitluck S."/>
            <person name="Land M.L."/>
            <person name="Hauser L.J."/>
            <person name="Elias D.A."/>
        </authorList>
    </citation>
    <scope>NUCLEOTIDE SEQUENCE [LARGE SCALE GENOMIC DNA]</scope>
    <source>
        <strain evidence="3">sapolanicus</strain>
    </source>
</reference>
<keyword evidence="1" id="KW-0472">Membrane</keyword>
<dbReference type="EMBL" id="CP002304">
    <property type="protein sequence ID" value="ADQ13939.1"/>
    <property type="molecule type" value="Genomic_DNA"/>
</dbReference>
<reference evidence="2 3" key="1">
    <citation type="submission" date="2010-11" db="EMBL/GenBank/DDBJ databases">
        <title>Complete sequence of Halanaerobium sp. sapolanicus.</title>
        <authorList>
            <consortium name="US DOE Joint Genome Institute"/>
            <person name="Lucas S."/>
            <person name="Copeland A."/>
            <person name="Lapidus A."/>
            <person name="Cheng J.-F."/>
            <person name="Bruce D."/>
            <person name="Goodwin L."/>
            <person name="Pitluck S."/>
            <person name="Davenport K."/>
            <person name="Detter J.C."/>
            <person name="Han C."/>
            <person name="Tapia R."/>
            <person name="Land M."/>
            <person name="Hauser L."/>
            <person name="Jeffries C."/>
            <person name="Kyrpides N."/>
            <person name="Ivanova N."/>
            <person name="Mikhailova N."/>
            <person name="Begemann M.B."/>
            <person name="Mormile M.R."/>
            <person name="Wall J.D."/>
            <person name="Elias D.A."/>
            <person name="Woyke T."/>
        </authorList>
    </citation>
    <scope>NUCLEOTIDE SEQUENCE [LARGE SCALE GENOMIC DNA]</scope>
    <source>
        <strain evidence="3">sapolanicus</strain>
    </source>
</reference>
<organism evidence="2 3">
    <name type="scientific">Halanaerobium hydrogeniformans</name>
    <name type="common">Halanaerobium sp. (strain sapolanicus)</name>
    <dbReference type="NCBI Taxonomy" id="656519"/>
    <lineage>
        <taxon>Bacteria</taxon>
        <taxon>Bacillati</taxon>
        <taxon>Bacillota</taxon>
        <taxon>Clostridia</taxon>
        <taxon>Halanaerobiales</taxon>
        <taxon>Halanaerobiaceae</taxon>
        <taxon>Halanaerobium</taxon>
    </lineage>
</organism>
<feature type="transmembrane region" description="Helical" evidence="1">
    <location>
        <begin position="51"/>
        <end position="69"/>
    </location>
</feature>
<evidence type="ECO:0000256" key="1">
    <source>
        <dbReference type="SAM" id="Phobius"/>
    </source>
</evidence>
<dbReference type="HOGENOM" id="CLU_1110199_0_0_9"/>
<dbReference type="RefSeq" id="WP_013405045.1">
    <property type="nucleotide sequence ID" value="NC_014654.1"/>
</dbReference>
<keyword evidence="1" id="KW-0812">Transmembrane</keyword>
<protein>
    <submittedName>
        <fullName evidence="2">Uncharacterized protein</fullName>
    </submittedName>
</protein>
<keyword evidence="1" id="KW-1133">Transmembrane helix</keyword>